<protein>
    <submittedName>
        <fullName evidence="1">Uncharacterized protein</fullName>
    </submittedName>
</protein>
<dbReference type="AlphaFoldDB" id="S8FL27"/>
<dbReference type="STRING" id="743788.S8FL27"/>
<evidence type="ECO:0000313" key="2">
    <source>
        <dbReference type="Proteomes" id="UP000015241"/>
    </source>
</evidence>
<evidence type="ECO:0000313" key="1">
    <source>
        <dbReference type="EMBL" id="EPT02071.1"/>
    </source>
</evidence>
<dbReference type="Proteomes" id="UP000015241">
    <property type="component" value="Unassembled WGS sequence"/>
</dbReference>
<dbReference type="HOGENOM" id="CLU_753474_0_0_1"/>
<reference evidence="1 2" key="1">
    <citation type="journal article" date="2012" name="Science">
        <title>The Paleozoic origin of enzymatic lignin decomposition reconstructed from 31 fungal genomes.</title>
        <authorList>
            <person name="Floudas D."/>
            <person name="Binder M."/>
            <person name="Riley R."/>
            <person name="Barry K."/>
            <person name="Blanchette R.A."/>
            <person name="Henrissat B."/>
            <person name="Martinez A.T."/>
            <person name="Otillar R."/>
            <person name="Spatafora J.W."/>
            <person name="Yadav J.S."/>
            <person name="Aerts A."/>
            <person name="Benoit I."/>
            <person name="Boyd A."/>
            <person name="Carlson A."/>
            <person name="Copeland A."/>
            <person name="Coutinho P.M."/>
            <person name="de Vries R.P."/>
            <person name="Ferreira P."/>
            <person name="Findley K."/>
            <person name="Foster B."/>
            <person name="Gaskell J."/>
            <person name="Glotzer D."/>
            <person name="Gorecki P."/>
            <person name="Heitman J."/>
            <person name="Hesse C."/>
            <person name="Hori C."/>
            <person name="Igarashi K."/>
            <person name="Jurgens J.A."/>
            <person name="Kallen N."/>
            <person name="Kersten P."/>
            <person name="Kohler A."/>
            <person name="Kuees U."/>
            <person name="Kumar T.K.A."/>
            <person name="Kuo A."/>
            <person name="LaButti K."/>
            <person name="Larrondo L.F."/>
            <person name="Lindquist E."/>
            <person name="Ling A."/>
            <person name="Lombard V."/>
            <person name="Lucas S."/>
            <person name="Lundell T."/>
            <person name="Martin R."/>
            <person name="McLaughlin D.J."/>
            <person name="Morgenstern I."/>
            <person name="Morin E."/>
            <person name="Murat C."/>
            <person name="Nagy L.G."/>
            <person name="Nolan M."/>
            <person name="Ohm R.A."/>
            <person name="Patyshakuliyeva A."/>
            <person name="Rokas A."/>
            <person name="Ruiz-Duenas F.J."/>
            <person name="Sabat G."/>
            <person name="Salamov A."/>
            <person name="Samejima M."/>
            <person name="Schmutz J."/>
            <person name="Slot J.C."/>
            <person name="St John F."/>
            <person name="Stenlid J."/>
            <person name="Sun H."/>
            <person name="Sun S."/>
            <person name="Syed K."/>
            <person name="Tsang A."/>
            <person name="Wiebenga A."/>
            <person name="Young D."/>
            <person name="Pisabarro A."/>
            <person name="Eastwood D.C."/>
            <person name="Martin F."/>
            <person name="Cullen D."/>
            <person name="Grigoriev I.V."/>
            <person name="Hibbett D.S."/>
        </authorList>
    </citation>
    <scope>NUCLEOTIDE SEQUENCE</scope>
    <source>
        <strain evidence="2">FP-58527</strain>
    </source>
</reference>
<accession>S8FL27</accession>
<organism evidence="1 2">
    <name type="scientific">Fomitopsis schrenkii</name>
    <name type="common">Brown rot fungus</name>
    <dbReference type="NCBI Taxonomy" id="2126942"/>
    <lineage>
        <taxon>Eukaryota</taxon>
        <taxon>Fungi</taxon>
        <taxon>Dikarya</taxon>
        <taxon>Basidiomycota</taxon>
        <taxon>Agaricomycotina</taxon>
        <taxon>Agaricomycetes</taxon>
        <taxon>Polyporales</taxon>
        <taxon>Fomitopsis</taxon>
    </lineage>
</organism>
<feature type="non-terminal residue" evidence="1">
    <location>
        <position position="368"/>
    </location>
</feature>
<sequence length="368" mass="40651">MASTSKPLVLVFSLSAFSDDDGMDAQLLHHLRTKSQVEVVKARDLALRWLSKNPQPQAILLADEYVTEKGQEPLLKKLAEYAKSGGTIVFGCRFSTFVKPLAMEAMFQRILGLPWARGSYHRTTFALNRRVENISVDSLSPSYSMKAMHLKNVAPAASVYLPTETSKIQSFVFAPDPVRDLQETPAAFAKVGEGYVGFVGDVNDEEQTTPLLTAMLLASAAGLSTSTRPSVLVLSLHADPRFDTLNAELYAALRDKAEVTQASTRQEALRALTSRPRPSAVLVADAKVMDEEEYDVFHKLLAYIARRESVTVFACQYTTAVRWPDLNALFGRFGLEWRAGSYTKMDVTVTNAVDDIDFSALTVTHTYP</sequence>
<dbReference type="eggNOG" id="ENOG502S67F">
    <property type="taxonomic scope" value="Eukaryota"/>
</dbReference>
<keyword evidence="2" id="KW-1185">Reference proteome</keyword>
<dbReference type="OrthoDB" id="245563at2759"/>
<dbReference type="EMBL" id="KE504137">
    <property type="protein sequence ID" value="EPT02071.1"/>
    <property type="molecule type" value="Genomic_DNA"/>
</dbReference>
<proteinExistence type="predicted"/>
<dbReference type="InParanoid" id="S8FL27"/>
<name>S8FL27_FOMSC</name>
<gene>
    <name evidence="1" type="ORF">FOMPIDRAFT_75805</name>
</gene>